<evidence type="ECO:0000259" key="1">
    <source>
        <dbReference type="PROSITE" id="PS50994"/>
    </source>
</evidence>
<dbReference type="InterPro" id="IPR053392">
    <property type="entry name" value="Transposase_IS30-like"/>
</dbReference>
<reference evidence="2 3" key="1">
    <citation type="submission" date="2014-12" db="EMBL/GenBank/DDBJ databases">
        <title>Genome sequence of Morococcus cerebrosus.</title>
        <authorList>
            <person name="Shin S.-K."/>
            <person name="Yi H."/>
        </authorList>
    </citation>
    <scope>NUCLEOTIDE SEQUENCE [LARGE SCALE GENOMIC DNA]</scope>
    <source>
        <strain evidence="2 3">CIP 81.93</strain>
    </source>
</reference>
<gene>
    <name evidence="2" type="ORF">MCC93_16070</name>
</gene>
<dbReference type="InterPro" id="IPR001584">
    <property type="entry name" value="Integrase_cat-core"/>
</dbReference>
<dbReference type="InterPro" id="IPR012337">
    <property type="entry name" value="RNaseH-like_sf"/>
</dbReference>
<dbReference type="InterPro" id="IPR036397">
    <property type="entry name" value="RNaseH_sf"/>
</dbReference>
<dbReference type="PATRIC" id="fig|1056807.3.peg.1543"/>
<dbReference type="Pfam" id="PF00665">
    <property type="entry name" value="rve"/>
    <property type="match status" value="1"/>
</dbReference>
<evidence type="ECO:0000313" key="3">
    <source>
        <dbReference type="Proteomes" id="UP000031390"/>
    </source>
</evidence>
<proteinExistence type="predicted"/>
<dbReference type="EMBL" id="JUFZ01000071">
    <property type="protein sequence ID" value="KIC07009.1"/>
    <property type="molecule type" value="Genomic_DNA"/>
</dbReference>
<dbReference type="PROSITE" id="PS50994">
    <property type="entry name" value="INTEGRASE"/>
    <property type="match status" value="1"/>
</dbReference>
<dbReference type="Proteomes" id="UP000031390">
    <property type="component" value="Unassembled WGS sequence"/>
</dbReference>
<feature type="domain" description="Integrase catalytic" evidence="1">
    <location>
        <begin position="7"/>
        <end position="168"/>
    </location>
</feature>
<evidence type="ECO:0000313" key="2">
    <source>
        <dbReference type="EMBL" id="KIC07009.1"/>
    </source>
</evidence>
<dbReference type="GO" id="GO:0004803">
    <property type="term" value="F:transposase activity"/>
    <property type="evidence" value="ECO:0007669"/>
    <property type="project" value="TreeGrafter"/>
</dbReference>
<sequence>MPDRVGIENRPAIVDRKTRIGDWEADTIVGKNQKSALLTLVERTTRYTIICKLKNLKAEDTARAAIRVLKAYKARVHTITMDNGKEFYQHTKIAKALKAKTYFCRPYHSWEKGLNENTNGLIRQYFPKQTDFRNISDREIRRVQDELNHRPRKTLGYETPSVLFLNLFQPLVP</sequence>
<dbReference type="PANTHER" id="PTHR10948">
    <property type="entry name" value="TRANSPOSASE"/>
    <property type="match status" value="1"/>
</dbReference>
<name>A0A0C1E4S4_9NEIS</name>
<dbReference type="GO" id="GO:0005829">
    <property type="term" value="C:cytosol"/>
    <property type="evidence" value="ECO:0007669"/>
    <property type="project" value="TreeGrafter"/>
</dbReference>
<dbReference type="InterPro" id="IPR051917">
    <property type="entry name" value="Transposase-Integrase"/>
</dbReference>
<dbReference type="NCBIfam" id="NF033563">
    <property type="entry name" value="transpos_IS30"/>
    <property type="match status" value="1"/>
</dbReference>
<comment type="caution">
    <text evidence="2">The sequence shown here is derived from an EMBL/GenBank/DDBJ whole genome shotgun (WGS) entry which is preliminary data.</text>
</comment>
<dbReference type="AlphaFoldDB" id="A0A0C1E4S4"/>
<dbReference type="SUPFAM" id="SSF53098">
    <property type="entry name" value="Ribonuclease H-like"/>
    <property type="match status" value="1"/>
</dbReference>
<dbReference type="GO" id="GO:0032196">
    <property type="term" value="P:transposition"/>
    <property type="evidence" value="ECO:0007669"/>
    <property type="project" value="TreeGrafter"/>
</dbReference>
<organism evidence="2 3">
    <name type="scientific">Morococcus cerebrosus</name>
    <dbReference type="NCBI Taxonomy" id="1056807"/>
    <lineage>
        <taxon>Bacteria</taxon>
        <taxon>Pseudomonadati</taxon>
        <taxon>Pseudomonadota</taxon>
        <taxon>Betaproteobacteria</taxon>
        <taxon>Neisseriales</taxon>
        <taxon>Neisseriaceae</taxon>
        <taxon>Morococcus</taxon>
    </lineage>
</organism>
<dbReference type="Gene3D" id="3.30.420.10">
    <property type="entry name" value="Ribonuclease H-like superfamily/Ribonuclease H"/>
    <property type="match status" value="1"/>
</dbReference>
<dbReference type="PANTHER" id="PTHR10948:SF23">
    <property type="entry name" value="TRANSPOSASE INSI FOR INSERTION SEQUENCE ELEMENT IS30A-RELATED"/>
    <property type="match status" value="1"/>
</dbReference>
<protein>
    <submittedName>
        <fullName evidence="2">Transposase</fullName>
    </submittedName>
</protein>
<accession>A0A0C1E4S4</accession>
<dbReference type="GO" id="GO:0003676">
    <property type="term" value="F:nucleic acid binding"/>
    <property type="evidence" value="ECO:0007669"/>
    <property type="project" value="InterPro"/>
</dbReference>
<dbReference type="GO" id="GO:0015074">
    <property type="term" value="P:DNA integration"/>
    <property type="evidence" value="ECO:0007669"/>
    <property type="project" value="InterPro"/>
</dbReference>